<dbReference type="Gene3D" id="3.40.50.620">
    <property type="entry name" value="HUPs"/>
    <property type="match status" value="1"/>
</dbReference>
<feature type="binding site" evidence="7">
    <location>
        <position position="117"/>
    </location>
    <ligand>
        <name>Zn(2+)</name>
        <dbReference type="ChEBI" id="CHEBI:29105"/>
    </ligand>
</feature>
<reference evidence="10 11" key="1">
    <citation type="journal article" date="2012" name="J. Bacteriol.">
        <title>Complete Genome Sequence of Providencia stuartii Clinical Isolate MRSN 2154.</title>
        <authorList>
            <person name="Clifford R.J."/>
            <person name="Hang J."/>
            <person name="Riley M.C."/>
            <person name="Onmus-Leone F."/>
            <person name="Kuschner R.A."/>
            <person name="Lesho E.P."/>
            <person name="Waterman P.E."/>
        </authorList>
    </citation>
    <scope>NUCLEOTIDE SEQUENCE [LARGE SCALE GENOMIC DNA]</scope>
    <source>
        <strain evidence="10 11">MRSN 2154</strain>
    </source>
</reference>
<feature type="short sequence motif" description="'HIGH' region" evidence="7">
    <location>
        <begin position="14"/>
        <end position="24"/>
    </location>
</feature>
<feature type="binding site" evidence="7">
    <location>
        <position position="103"/>
    </location>
    <ligand>
        <name>Zn(2+)</name>
        <dbReference type="ChEBI" id="CHEBI:29105"/>
    </ligand>
</feature>
<dbReference type="Pfam" id="PF00749">
    <property type="entry name" value="tRNA-synt_1c"/>
    <property type="match status" value="1"/>
</dbReference>
<evidence type="ECO:0000259" key="9">
    <source>
        <dbReference type="Pfam" id="PF00749"/>
    </source>
</evidence>
<dbReference type="PANTHER" id="PTHR43311:SF1">
    <property type="entry name" value="GLUTAMYL-Q TRNA(ASP) SYNTHETASE"/>
    <property type="match status" value="1"/>
</dbReference>
<sequence length="296" mass="33545">MSTSTSPYIGRFAPSPSGNLHFGSLVTALGSYLQARSQKGKWLVRIDDIDPPREVPGAADNILKTLAHYGLYWDDQVLYQSKRHDAYRAALDDLRQQGKSYYCTCSRQRIKALQGHYDGHCRNLHLPDHQAAIRLKQTHPVYQFTDRLRGEIVTPANVAEEDIIIHRKDGLFAYNLVAVVDDHYQNVTEVMRGADLIPTTSQQISLYHHLSLPVPDYAHLPLILNHDNNKLSKQNHATALPMTDPRPVICHALTLLNQPPIQHWRDLSTDEILKTATDKWQLAAIPSHDIIDNAYD</sequence>
<dbReference type="PATRIC" id="fig|1157951.4.peg.1008"/>
<dbReference type="SUPFAM" id="SSF52374">
    <property type="entry name" value="Nucleotidylyl transferase"/>
    <property type="match status" value="1"/>
</dbReference>
<dbReference type="PRINTS" id="PR00987">
    <property type="entry name" value="TRNASYNTHGLU"/>
</dbReference>
<dbReference type="InterPro" id="IPR000924">
    <property type="entry name" value="Glu/Gln-tRNA-synth"/>
</dbReference>
<dbReference type="AlphaFoldDB" id="A0A140NJU0"/>
<keyword evidence="5 7" id="KW-0067">ATP-binding</keyword>
<dbReference type="EMBL" id="CP003488">
    <property type="protein sequence ID" value="AFH92897.1"/>
    <property type="molecule type" value="Genomic_DNA"/>
</dbReference>
<keyword evidence="8" id="KW-0648">Protein biosynthesis</keyword>
<dbReference type="KEGG" id="psi:S70_05095"/>
<dbReference type="InterPro" id="IPR014729">
    <property type="entry name" value="Rossmann-like_a/b/a_fold"/>
</dbReference>
<dbReference type="InterPro" id="IPR022380">
    <property type="entry name" value="Glu-Q_tRNA(Asp)_Synthase"/>
</dbReference>
<proteinExistence type="inferred from homology"/>
<evidence type="ECO:0000313" key="10">
    <source>
        <dbReference type="EMBL" id="AFH92897.1"/>
    </source>
</evidence>
<accession>A0A140NJU0</accession>
<evidence type="ECO:0000256" key="8">
    <source>
        <dbReference type="RuleBase" id="RU363037"/>
    </source>
</evidence>
<dbReference type="GO" id="GO:0004818">
    <property type="term" value="F:glutamate-tRNA ligase activity"/>
    <property type="evidence" value="ECO:0007669"/>
    <property type="project" value="TreeGrafter"/>
</dbReference>
<name>A0A140NJU0_PROSM</name>
<dbReference type="GO" id="GO:0016740">
    <property type="term" value="F:transferase activity"/>
    <property type="evidence" value="ECO:0007669"/>
    <property type="project" value="UniProtKB-KW"/>
</dbReference>
<evidence type="ECO:0000256" key="7">
    <source>
        <dbReference type="HAMAP-Rule" id="MF_01428"/>
    </source>
</evidence>
<evidence type="ECO:0000313" key="11">
    <source>
        <dbReference type="Proteomes" id="UP000005012"/>
    </source>
</evidence>
<evidence type="ECO:0000256" key="1">
    <source>
        <dbReference type="ARBA" id="ARBA00022598"/>
    </source>
</evidence>
<dbReference type="RefSeq" id="WP_004922525.1">
    <property type="nucleotide sequence ID" value="NC_017731.1"/>
</dbReference>
<feature type="binding site" evidence="7">
    <location>
        <begin position="11"/>
        <end position="15"/>
    </location>
    <ligand>
        <name>L-glutamate</name>
        <dbReference type="ChEBI" id="CHEBI:29985"/>
    </ligand>
</feature>
<dbReference type="GO" id="GO:0006424">
    <property type="term" value="P:glutamyl-tRNA aminoacylation"/>
    <property type="evidence" value="ECO:0007669"/>
    <property type="project" value="InterPro"/>
</dbReference>
<feature type="binding site" evidence="7">
    <location>
        <position position="174"/>
    </location>
    <ligand>
        <name>L-glutamate</name>
        <dbReference type="ChEBI" id="CHEBI:29985"/>
    </ligand>
</feature>
<dbReference type="InterPro" id="IPR049940">
    <property type="entry name" value="GluQ/Sye"/>
</dbReference>
<feature type="binding site" evidence="7">
    <location>
        <position position="192"/>
    </location>
    <ligand>
        <name>L-glutamate</name>
        <dbReference type="ChEBI" id="CHEBI:29985"/>
    </ligand>
</feature>
<dbReference type="GO" id="GO:0005829">
    <property type="term" value="C:cytosol"/>
    <property type="evidence" value="ECO:0007669"/>
    <property type="project" value="TreeGrafter"/>
</dbReference>
<dbReference type="Proteomes" id="UP000005012">
    <property type="component" value="Chromosome"/>
</dbReference>
<feature type="binding site" evidence="7">
    <location>
        <position position="233"/>
    </location>
    <ligand>
        <name>ATP</name>
        <dbReference type="ChEBI" id="CHEBI:30616"/>
    </ligand>
</feature>
<dbReference type="PANTHER" id="PTHR43311">
    <property type="entry name" value="GLUTAMATE--TRNA LIGASE"/>
    <property type="match status" value="1"/>
</dbReference>
<comment type="function">
    <text evidence="7">Catalyzes the tRNA-independent activation of glutamate in presence of ATP and the subsequent transfer of glutamate onto a tRNA(Asp). Glutamate is transferred on the 2-amino-5-(4,5-dihydroxy-2-cyclopenten-1-yl) moiety of the queuosine in the wobble position of the QUC anticodon.</text>
</comment>
<reference evidence="11" key="2">
    <citation type="submission" date="2012-04" db="EMBL/GenBank/DDBJ databases">
        <title>Complete genome sequence of Providencia stuartii clinical isolate MRSN 2154.</title>
        <authorList>
            <person name="Clifford R.J."/>
            <person name="Hang J."/>
            <person name="Riley M.C."/>
            <person name="Onmus-Leone F."/>
            <person name="Kuschner R.A."/>
            <person name="Lesho E.P."/>
            <person name="Waterman P.E."/>
        </authorList>
    </citation>
    <scope>NUCLEOTIDE SEQUENCE [LARGE SCALE GENOMIC DNA]</scope>
    <source>
        <strain evidence="11">MRSN 2154</strain>
    </source>
</reference>
<keyword evidence="1 7" id="KW-0436">Ligase</keyword>
<dbReference type="GO" id="GO:0008270">
    <property type="term" value="F:zinc ion binding"/>
    <property type="evidence" value="ECO:0007669"/>
    <property type="project" value="UniProtKB-UniRule"/>
</dbReference>
<dbReference type="NCBIfam" id="NF004312">
    <property type="entry name" value="PRK05710.1-1"/>
    <property type="match status" value="1"/>
</dbReference>
<keyword evidence="4 7" id="KW-0862">Zinc</keyword>
<keyword evidence="3 7" id="KW-0547">Nucleotide-binding</keyword>
<gene>
    <name evidence="7" type="primary">gluQ</name>
    <name evidence="10" type="ordered locus">S70_05095</name>
</gene>
<dbReference type="EC" id="6.1.1.-" evidence="7"/>
<comment type="similarity">
    <text evidence="7">Belongs to the class-I aminoacyl-tRNA synthetase family. GluQ subfamily.</text>
</comment>
<organism evidence="10 11">
    <name type="scientific">Providencia stuartii (strain MRSN 2154)</name>
    <dbReference type="NCBI Taxonomy" id="1157951"/>
    <lineage>
        <taxon>Bacteria</taxon>
        <taxon>Pseudomonadati</taxon>
        <taxon>Pseudomonadota</taxon>
        <taxon>Gammaproteobacteria</taxon>
        <taxon>Enterobacterales</taxon>
        <taxon>Morganellaceae</taxon>
        <taxon>Providencia</taxon>
    </lineage>
</organism>
<keyword evidence="6 7" id="KW-0030">Aminoacyl-tRNA synthetase</keyword>
<dbReference type="GO" id="GO:0006400">
    <property type="term" value="P:tRNA modification"/>
    <property type="evidence" value="ECO:0007669"/>
    <property type="project" value="InterPro"/>
</dbReference>
<protein>
    <recommendedName>
        <fullName evidence="7">Glutamyl-Q tRNA(Asp) synthetase</fullName>
        <shortName evidence="7">Glu-Q-RSs</shortName>
        <ecNumber evidence="7">6.1.1.-</ecNumber>
    </recommendedName>
</protein>
<evidence type="ECO:0000256" key="5">
    <source>
        <dbReference type="ARBA" id="ARBA00022840"/>
    </source>
</evidence>
<dbReference type="NCBIfam" id="NF004314">
    <property type="entry name" value="PRK05710.1-3"/>
    <property type="match status" value="1"/>
</dbReference>
<dbReference type="HOGENOM" id="CLU_015768_0_1_6"/>
<evidence type="ECO:0000256" key="6">
    <source>
        <dbReference type="ARBA" id="ARBA00023146"/>
    </source>
</evidence>
<dbReference type="NCBIfam" id="TIGR03838">
    <property type="entry name" value="queuosine_YadB"/>
    <property type="match status" value="1"/>
</dbReference>
<comment type="cofactor">
    <cofactor evidence="7">
        <name>Zn(2+)</name>
        <dbReference type="ChEBI" id="CHEBI:29105"/>
    </cofactor>
    <text evidence="7">Binds 1 zinc ion per subunit.</text>
</comment>
<evidence type="ECO:0000256" key="2">
    <source>
        <dbReference type="ARBA" id="ARBA00022723"/>
    </source>
</evidence>
<dbReference type="GO" id="GO:0005524">
    <property type="term" value="F:ATP binding"/>
    <property type="evidence" value="ECO:0007669"/>
    <property type="project" value="UniProtKB-KW"/>
</dbReference>
<feature type="domain" description="Glutamyl/glutaminyl-tRNA synthetase class Ib catalytic" evidence="9">
    <location>
        <begin position="11"/>
        <end position="238"/>
    </location>
</feature>
<keyword evidence="2 7" id="KW-0479">Metal-binding</keyword>
<keyword evidence="10" id="KW-0808">Transferase</keyword>
<feature type="short sequence motif" description="'KMSKS' region" evidence="7">
    <location>
        <begin position="230"/>
        <end position="234"/>
    </location>
</feature>
<dbReference type="InterPro" id="IPR020058">
    <property type="entry name" value="Glu/Gln-tRNA-synth_Ib_cat-dom"/>
</dbReference>
<evidence type="ECO:0000256" key="3">
    <source>
        <dbReference type="ARBA" id="ARBA00022741"/>
    </source>
</evidence>
<dbReference type="FunFam" id="3.40.50.620:FF:000093">
    <property type="entry name" value="Glutamyl-Q tRNA(Asp) synthetase"/>
    <property type="match status" value="1"/>
</dbReference>
<dbReference type="GeneID" id="93518316"/>
<evidence type="ECO:0000256" key="4">
    <source>
        <dbReference type="ARBA" id="ARBA00022833"/>
    </source>
</evidence>
<dbReference type="OrthoDB" id="9807503at2"/>
<dbReference type="HAMAP" id="MF_01428">
    <property type="entry name" value="Glu_Q_tRNA_synth"/>
    <property type="match status" value="1"/>
</dbReference>
<feature type="binding site" evidence="7">
    <location>
        <position position="47"/>
    </location>
    <ligand>
        <name>L-glutamate</name>
        <dbReference type="ChEBI" id="CHEBI:29985"/>
    </ligand>
</feature>
<feature type="binding site" evidence="7">
    <location>
        <position position="121"/>
    </location>
    <ligand>
        <name>Zn(2+)</name>
        <dbReference type="ChEBI" id="CHEBI:29105"/>
    </ligand>
</feature>
<feature type="binding site" evidence="7">
    <location>
        <position position="105"/>
    </location>
    <ligand>
        <name>Zn(2+)</name>
        <dbReference type="ChEBI" id="CHEBI:29105"/>
    </ligand>
</feature>